<evidence type="ECO:0000256" key="4">
    <source>
        <dbReference type="ARBA" id="ARBA00022821"/>
    </source>
</evidence>
<evidence type="ECO:0000256" key="1">
    <source>
        <dbReference type="ARBA" id="ARBA00004141"/>
    </source>
</evidence>
<evidence type="ECO:0000256" key="2">
    <source>
        <dbReference type="ARBA" id="ARBA00006574"/>
    </source>
</evidence>
<evidence type="ECO:0000313" key="12">
    <source>
        <dbReference type="Proteomes" id="UP001633002"/>
    </source>
</evidence>
<keyword evidence="4 8" id="KW-0611">Plant defense</keyword>
<proteinExistence type="inferred from homology"/>
<comment type="subcellular location">
    <subcellularLocation>
        <location evidence="1 8">Membrane</location>
        <topology evidence="1 8">Multi-pass membrane protein</topology>
    </subcellularLocation>
</comment>
<keyword evidence="8" id="KW-0112">Calmodulin-binding</keyword>
<feature type="transmembrane region" description="Helical" evidence="10">
    <location>
        <begin position="470"/>
        <end position="494"/>
    </location>
</feature>
<protein>
    <recommendedName>
        <fullName evidence="8">MLO-like protein</fullName>
    </recommendedName>
</protein>
<gene>
    <name evidence="8" type="primary">MLO</name>
    <name evidence="11" type="ORF">R1sor_008166</name>
</gene>
<dbReference type="GO" id="GO:0016020">
    <property type="term" value="C:membrane"/>
    <property type="evidence" value="ECO:0007669"/>
    <property type="project" value="UniProtKB-SubCell"/>
</dbReference>
<evidence type="ECO:0000256" key="7">
    <source>
        <dbReference type="ARBA" id="ARBA00023265"/>
    </source>
</evidence>
<dbReference type="EMBL" id="JBJQOH010000003">
    <property type="protein sequence ID" value="KAL3694515.1"/>
    <property type="molecule type" value="Genomic_DNA"/>
</dbReference>
<reference evidence="11 12" key="1">
    <citation type="submission" date="2024-09" db="EMBL/GenBank/DDBJ databases">
        <title>Chromosome-scale assembly of Riccia sorocarpa.</title>
        <authorList>
            <person name="Paukszto L."/>
        </authorList>
    </citation>
    <scope>NUCLEOTIDE SEQUENCE [LARGE SCALE GENOMIC DNA]</scope>
    <source>
        <strain evidence="11">LP-2024</strain>
        <tissue evidence="11">Aerial parts of the thallus</tissue>
    </source>
</reference>
<comment type="function">
    <text evidence="8">May be involved in modulation of pathogen defense and leaf cell death.</text>
</comment>
<keyword evidence="12" id="KW-1185">Reference proteome</keyword>
<dbReference type="PANTHER" id="PTHR31942:SF52">
    <property type="entry name" value="MLO-LIKE PROTEIN 1"/>
    <property type="match status" value="1"/>
</dbReference>
<dbReference type="GO" id="GO:0006952">
    <property type="term" value="P:defense response"/>
    <property type="evidence" value="ECO:0007669"/>
    <property type="project" value="UniProtKB-KW"/>
</dbReference>
<name>A0ABD3HSJ9_9MARC</name>
<comment type="similarity">
    <text evidence="2 8">Belongs to the MLO family.</text>
</comment>
<evidence type="ECO:0000256" key="10">
    <source>
        <dbReference type="SAM" id="Phobius"/>
    </source>
</evidence>
<evidence type="ECO:0000256" key="9">
    <source>
        <dbReference type="SAM" id="MobiDB-lite"/>
    </source>
</evidence>
<comment type="caution">
    <text evidence="11">The sequence shown here is derived from an EMBL/GenBank/DDBJ whole genome shotgun (WGS) entry which is preliminary data.</text>
</comment>
<organism evidence="11 12">
    <name type="scientific">Riccia sorocarpa</name>
    <dbReference type="NCBI Taxonomy" id="122646"/>
    <lineage>
        <taxon>Eukaryota</taxon>
        <taxon>Viridiplantae</taxon>
        <taxon>Streptophyta</taxon>
        <taxon>Embryophyta</taxon>
        <taxon>Marchantiophyta</taxon>
        <taxon>Marchantiopsida</taxon>
        <taxon>Marchantiidae</taxon>
        <taxon>Marchantiales</taxon>
        <taxon>Ricciaceae</taxon>
        <taxon>Riccia</taxon>
    </lineage>
</organism>
<keyword evidence="3 8" id="KW-0812">Transmembrane</keyword>
<keyword evidence="5 8" id="KW-1133">Transmembrane helix</keyword>
<accession>A0ABD3HSJ9</accession>
<evidence type="ECO:0000256" key="3">
    <source>
        <dbReference type="ARBA" id="ARBA00022692"/>
    </source>
</evidence>
<evidence type="ECO:0000256" key="8">
    <source>
        <dbReference type="RuleBase" id="RU280816"/>
    </source>
</evidence>
<keyword evidence="7 8" id="KW-0568">Pathogenesis-related protein</keyword>
<feature type="compositionally biased region" description="Basic and acidic residues" evidence="9">
    <location>
        <begin position="598"/>
        <end position="617"/>
    </location>
</feature>
<dbReference type="GO" id="GO:0005516">
    <property type="term" value="F:calmodulin binding"/>
    <property type="evidence" value="ECO:0007669"/>
    <property type="project" value="UniProtKB-KW"/>
</dbReference>
<dbReference type="AlphaFoldDB" id="A0ABD3HSJ9"/>
<feature type="compositionally biased region" description="Polar residues" evidence="9">
    <location>
        <begin position="571"/>
        <end position="597"/>
    </location>
</feature>
<evidence type="ECO:0000256" key="6">
    <source>
        <dbReference type="ARBA" id="ARBA00023136"/>
    </source>
</evidence>
<feature type="region of interest" description="Disordered" evidence="9">
    <location>
        <begin position="571"/>
        <end position="617"/>
    </location>
</feature>
<comment type="domain">
    <text evidence="8">The C-terminus contains a calmodulin-binding domain, which binds calmodulin in a calcium-dependent fashion.</text>
</comment>
<dbReference type="InterPro" id="IPR004326">
    <property type="entry name" value="Mlo"/>
</dbReference>
<feature type="transmembrane region" description="Helical" evidence="10">
    <location>
        <begin position="302"/>
        <end position="319"/>
    </location>
</feature>
<feature type="transmembrane region" description="Helical" evidence="10">
    <location>
        <begin position="434"/>
        <end position="458"/>
    </location>
</feature>
<dbReference type="PANTHER" id="PTHR31942">
    <property type="entry name" value="MLO-LIKE PROTEIN 1"/>
    <property type="match status" value="1"/>
</dbReference>
<feature type="transmembrane region" description="Helical" evidence="10">
    <location>
        <begin position="154"/>
        <end position="178"/>
    </location>
</feature>
<evidence type="ECO:0000313" key="11">
    <source>
        <dbReference type="EMBL" id="KAL3694515.1"/>
    </source>
</evidence>
<sequence>MAGGGGGANLENTPTYAVAIALSFFIGISLFIERIIHRLKKYLKRPDVDQKPLKRVLDKLTDELMLLGFISLLLTVLEDPLTKICVTHHFANSMLPCKAEKSAGDAPDTAHRRLLASLVDHSFDSRRTLVEGASDYCERKGKAPFVSLGGLHQLHIFIFVLGVTHVTYSLVSVLVGFVRVYSWKDWEPESAKKRGAQTVTPEDSTPEPELIKKLSCKSELEQRIKEKFDRTGHVFSFLDKHIRRYKNPVTLWTICFFRQFLALVRKDEYLLFRVAFTSTFRLEEDFHYWDYLKKAMELDFKIVIGISWWLWAFVILFLLLNVVGWYTYFWASFIPTILVLIIGTKQQHVISVIALKAKEYIYAKQDLEKQVGATTTDTGAKATKKQVEMTTKAFGAKDSKKQVVEAPKDLGEALRTSAADKLFWFNDPKLRLKIIHFVIFQNSFELAIIFWILVTFGWNSCILGHHTLVIIRIVVGAATIFLSSYSIIPIYALVTQMDSNMRMEAAFGKTVTRALELRVGQARARLQAKQERDAIASAGDEPSVEPEDEEDVLAEQFQKIYGKERGLQRLNASRIQPNRRSWSSENYTNSAATTSQDRASESRVEIHDFQNLPEHKL</sequence>
<keyword evidence="6 8" id="KW-0472">Membrane</keyword>
<dbReference type="Proteomes" id="UP001633002">
    <property type="component" value="Unassembled WGS sequence"/>
</dbReference>
<evidence type="ECO:0000256" key="5">
    <source>
        <dbReference type="ARBA" id="ARBA00022989"/>
    </source>
</evidence>
<feature type="transmembrane region" description="Helical" evidence="10">
    <location>
        <begin position="60"/>
        <end position="77"/>
    </location>
</feature>
<dbReference type="Pfam" id="PF03094">
    <property type="entry name" value="Mlo"/>
    <property type="match status" value="3"/>
</dbReference>
<feature type="transmembrane region" description="Helical" evidence="10">
    <location>
        <begin position="16"/>
        <end position="36"/>
    </location>
</feature>